<dbReference type="GO" id="GO:0006164">
    <property type="term" value="P:purine nucleotide biosynthetic process"/>
    <property type="evidence" value="ECO:0007669"/>
    <property type="project" value="TreeGrafter"/>
</dbReference>
<keyword evidence="4 10" id="KW-0545">Nucleotide biosynthesis</keyword>
<dbReference type="InterPro" id="IPR029099">
    <property type="entry name" value="Pribosyltran_N"/>
</dbReference>
<feature type="binding site" evidence="10">
    <location>
        <position position="221"/>
    </location>
    <ligand>
        <name>D-ribose 5-phosphate</name>
        <dbReference type="ChEBI" id="CHEBI:78346"/>
    </ligand>
</feature>
<comment type="cofactor">
    <cofactor evidence="10">
        <name>Mg(2+)</name>
        <dbReference type="ChEBI" id="CHEBI:18420"/>
    </cofactor>
    <text evidence="10">Binds 2 Mg(2+) ions per subunit.</text>
</comment>
<dbReference type="EMBL" id="QOQW01000020">
    <property type="protein sequence ID" value="RCK78663.1"/>
    <property type="molecule type" value="Genomic_DNA"/>
</dbReference>
<dbReference type="AlphaFoldDB" id="A0A367ZKN8"/>
<dbReference type="CDD" id="cd06223">
    <property type="entry name" value="PRTases_typeI"/>
    <property type="match status" value="1"/>
</dbReference>
<evidence type="ECO:0000313" key="13">
    <source>
        <dbReference type="Proteomes" id="UP000252355"/>
    </source>
</evidence>
<organism evidence="12 13">
    <name type="scientific">Candidatus Ozemobacter sibiricus</name>
    <dbReference type="NCBI Taxonomy" id="2268124"/>
    <lineage>
        <taxon>Bacteria</taxon>
        <taxon>Candidatus Ozemobacteria</taxon>
        <taxon>Candidatus Ozemobacterales</taxon>
        <taxon>Candidatus Ozemobacteraceae</taxon>
        <taxon>Candidatus Ozemobacter</taxon>
    </lineage>
</organism>
<evidence type="ECO:0000256" key="3">
    <source>
        <dbReference type="ARBA" id="ARBA00022723"/>
    </source>
</evidence>
<feature type="binding site" evidence="10">
    <location>
        <begin position="40"/>
        <end position="42"/>
    </location>
    <ligand>
        <name>ATP</name>
        <dbReference type="ChEBI" id="CHEBI:30616"/>
    </ligand>
</feature>
<feature type="binding site" evidence="10">
    <location>
        <position position="172"/>
    </location>
    <ligand>
        <name>Mg(2+)</name>
        <dbReference type="ChEBI" id="CHEBI:18420"/>
    </ligand>
</feature>
<evidence type="ECO:0000256" key="5">
    <source>
        <dbReference type="ARBA" id="ARBA00022741"/>
    </source>
</evidence>
<comment type="subcellular location">
    <subcellularLocation>
        <location evidence="10">Cytoplasm</location>
    </subcellularLocation>
</comment>
<dbReference type="InterPro" id="IPR005946">
    <property type="entry name" value="Rib-P_diPkinase"/>
</dbReference>
<feature type="domain" description="Ribose-phosphate pyrophosphokinase N-terminal" evidence="11">
    <location>
        <begin position="7"/>
        <end position="123"/>
    </location>
</feature>
<dbReference type="PANTHER" id="PTHR10210">
    <property type="entry name" value="RIBOSE-PHOSPHATE DIPHOSPHOKINASE FAMILY MEMBER"/>
    <property type="match status" value="1"/>
</dbReference>
<reference evidence="12 13" key="1">
    <citation type="submission" date="2018-05" db="EMBL/GenBank/DDBJ databases">
        <title>A metagenomic window into the 2 km-deep terrestrial subsurface aquifer revealed taxonomically and functionally diverse microbial community comprising novel uncultured bacterial lineages.</title>
        <authorList>
            <person name="Kadnikov V.V."/>
            <person name="Mardanov A.V."/>
            <person name="Beletsky A.V."/>
            <person name="Banks D."/>
            <person name="Pimenov N.V."/>
            <person name="Frank Y.A."/>
            <person name="Karnachuk O.V."/>
            <person name="Ravin N.V."/>
        </authorList>
    </citation>
    <scope>NUCLEOTIDE SEQUENCE [LARGE SCALE GENOMIC DNA]</scope>
    <source>
        <strain evidence="12">BY5</strain>
    </source>
</reference>
<keyword evidence="6 10" id="KW-0418">Kinase</keyword>
<dbReference type="GO" id="GO:0002189">
    <property type="term" value="C:ribose phosphate diphosphokinase complex"/>
    <property type="evidence" value="ECO:0007669"/>
    <property type="project" value="TreeGrafter"/>
</dbReference>
<evidence type="ECO:0000256" key="8">
    <source>
        <dbReference type="ARBA" id="ARBA00022842"/>
    </source>
</evidence>
<dbReference type="GO" id="GO:0006015">
    <property type="term" value="P:5-phosphoribose 1-diphosphate biosynthetic process"/>
    <property type="evidence" value="ECO:0007669"/>
    <property type="project" value="UniProtKB-UniRule"/>
</dbReference>
<dbReference type="SUPFAM" id="SSF53271">
    <property type="entry name" value="PRTase-like"/>
    <property type="match status" value="1"/>
</dbReference>
<dbReference type="UniPathway" id="UPA00087">
    <property type="reaction ID" value="UER00172"/>
</dbReference>
<dbReference type="GO" id="GO:0005737">
    <property type="term" value="C:cytoplasm"/>
    <property type="evidence" value="ECO:0007669"/>
    <property type="project" value="UniProtKB-SubCell"/>
</dbReference>
<protein>
    <recommendedName>
        <fullName evidence="10">Ribose-phosphate pyrophosphokinase</fullName>
        <shortName evidence="10">RPPK</shortName>
        <ecNumber evidence="10">2.7.6.1</ecNumber>
    </recommendedName>
    <alternativeName>
        <fullName evidence="10">5-phospho-D-ribosyl alpha-1-diphosphate synthase</fullName>
    </alternativeName>
    <alternativeName>
        <fullName evidence="10">Phosphoribosyl diphosphate synthase</fullName>
    </alternativeName>
    <alternativeName>
        <fullName evidence="10">Phosphoribosyl pyrophosphate synthase</fullName>
        <shortName evidence="10">P-Rib-PP synthase</shortName>
        <shortName evidence="10">PRPP synthase</shortName>
        <shortName evidence="10">PRPPase</shortName>
    </alternativeName>
</protein>
<comment type="caution">
    <text evidence="12">The sequence shown here is derived from an EMBL/GenBank/DDBJ whole genome shotgun (WGS) entry which is preliminary data.</text>
</comment>
<comment type="function">
    <text evidence="10">Involved in the biosynthesis of the central metabolite phospho-alpha-D-ribosyl-1-pyrophosphate (PRPP) via the transfer of pyrophosphoryl group from ATP to 1-hydroxyl of ribose-5-phosphate (Rib-5-P).</text>
</comment>
<evidence type="ECO:0000256" key="2">
    <source>
        <dbReference type="ARBA" id="ARBA00022679"/>
    </source>
</evidence>
<dbReference type="Pfam" id="PF13793">
    <property type="entry name" value="Pribosyltran_N"/>
    <property type="match status" value="1"/>
</dbReference>
<dbReference type="GO" id="GO:0016301">
    <property type="term" value="F:kinase activity"/>
    <property type="evidence" value="ECO:0007669"/>
    <property type="project" value="UniProtKB-KW"/>
</dbReference>
<comment type="subunit">
    <text evidence="10">Homohexamer.</text>
</comment>
<dbReference type="Gene3D" id="3.40.50.2020">
    <property type="match status" value="2"/>
</dbReference>
<keyword evidence="8 10" id="KW-0460">Magnesium</keyword>
<evidence type="ECO:0000256" key="7">
    <source>
        <dbReference type="ARBA" id="ARBA00022840"/>
    </source>
</evidence>
<dbReference type="NCBIfam" id="NF002320">
    <property type="entry name" value="PRK01259.1"/>
    <property type="match status" value="1"/>
</dbReference>
<evidence type="ECO:0000259" key="11">
    <source>
        <dbReference type="Pfam" id="PF13793"/>
    </source>
</evidence>
<evidence type="ECO:0000256" key="10">
    <source>
        <dbReference type="HAMAP-Rule" id="MF_00583"/>
    </source>
</evidence>
<accession>A0A367ZKN8</accession>
<keyword evidence="2 10" id="KW-0808">Transferase</keyword>
<dbReference type="GO" id="GO:0000287">
    <property type="term" value="F:magnesium ion binding"/>
    <property type="evidence" value="ECO:0007669"/>
    <property type="project" value="UniProtKB-UniRule"/>
</dbReference>
<keyword evidence="5 10" id="KW-0547">Nucleotide-binding</keyword>
<dbReference type="Pfam" id="PF14572">
    <property type="entry name" value="Pribosyl_synth"/>
    <property type="match status" value="1"/>
</dbReference>
<feature type="binding site" evidence="10">
    <location>
        <position position="197"/>
    </location>
    <ligand>
        <name>D-ribose 5-phosphate</name>
        <dbReference type="ChEBI" id="CHEBI:78346"/>
    </ligand>
</feature>
<dbReference type="FunFam" id="3.40.50.2020:FF:000002">
    <property type="entry name" value="Ribose-phosphate pyrophosphokinase"/>
    <property type="match status" value="1"/>
</dbReference>
<keyword evidence="7 10" id="KW-0067">ATP-binding</keyword>
<dbReference type="PANTHER" id="PTHR10210:SF32">
    <property type="entry name" value="RIBOSE-PHOSPHATE PYROPHOSPHOKINASE 2"/>
    <property type="match status" value="1"/>
</dbReference>
<dbReference type="NCBIfam" id="TIGR01251">
    <property type="entry name" value="ribP_PPkin"/>
    <property type="match status" value="1"/>
</dbReference>
<sequence>MVNQGNVKIFSGTAHPELVAEVASYLGVPEGKIHHNAFSDGELYCRIEESVRGRDIFIIQPTCSPVNDNLMRLLIVIDALRRASAGSITAVVPYFGYSRQEKKSTGREPITAKLVANLITTAGADRLMTVDLHDPALQGFFDIPVDHLSAGRLLSDHFKKRDLSNTVVVSPDTGGVHRSRSFANRLQLPLAIIDKRRPEANQAVIMNVIGDVSGKDVIIIDDIIDTAGTLVKVAEVLVSRGARRISACCTHAVLSGNAVDRILKSPVAEIVTTNSMPIPPHKRQACRLEVISLAPLIGEAISRIYQKQSVSELFS</sequence>
<feature type="active site" evidence="10">
    <location>
        <position position="195"/>
    </location>
</feature>
<comment type="pathway">
    <text evidence="10">Metabolic intermediate biosynthesis; 5-phospho-alpha-D-ribose 1-diphosphate biosynthesis; 5-phospho-alpha-D-ribose 1-diphosphate from D-ribose 5-phosphate (route I): step 1/1.</text>
</comment>
<dbReference type="HAMAP" id="MF_00583_B">
    <property type="entry name" value="RibP_PPkinase_B"/>
    <property type="match status" value="1"/>
</dbReference>
<evidence type="ECO:0000313" key="12">
    <source>
        <dbReference type="EMBL" id="RCK78663.1"/>
    </source>
</evidence>
<dbReference type="FunFam" id="3.40.50.2020:FF:000007">
    <property type="entry name" value="Ribose-phosphate pyrophosphokinase"/>
    <property type="match status" value="1"/>
</dbReference>
<dbReference type="GO" id="GO:0005524">
    <property type="term" value="F:ATP binding"/>
    <property type="evidence" value="ECO:0007669"/>
    <property type="project" value="UniProtKB-KW"/>
</dbReference>
<dbReference type="Proteomes" id="UP000252355">
    <property type="component" value="Unassembled WGS sequence"/>
</dbReference>
<dbReference type="InterPro" id="IPR000836">
    <property type="entry name" value="PRTase_dom"/>
</dbReference>
<feature type="binding site" evidence="10">
    <location>
        <begin position="99"/>
        <end position="100"/>
    </location>
    <ligand>
        <name>ATP</name>
        <dbReference type="ChEBI" id="CHEBI:30616"/>
    </ligand>
</feature>
<feature type="binding site" evidence="10">
    <location>
        <position position="133"/>
    </location>
    <ligand>
        <name>Mg(2+)</name>
        <dbReference type="ChEBI" id="CHEBI:18420"/>
    </ligand>
</feature>
<name>A0A367ZKN8_9BACT</name>
<feature type="binding site" evidence="10">
    <location>
        <begin position="225"/>
        <end position="229"/>
    </location>
    <ligand>
        <name>D-ribose 5-phosphate</name>
        <dbReference type="ChEBI" id="CHEBI:78346"/>
    </ligand>
</feature>
<dbReference type="GO" id="GO:0004749">
    <property type="term" value="F:ribose phosphate diphosphokinase activity"/>
    <property type="evidence" value="ECO:0007669"/>
    <property type="project" value="UniProtKB-UniRule"/>
</dbReference>
<dbReference type="EC" id="2.7.6.1" evidence="10"/>
<comment type="catalytic activity">
    <reaction evidence="9 10">
        <text>D-ribose 5-phosphate + ATP = 5-phospho-alpha-D-ribose 1-diphosphate + AMP + H(+)</text>
        <dbReference type="Rhea" id="RHEA:15609"/>
        <dbReference type="ChEBI" id="CHEBI:15378"/>
        <dbReference type="ChEBI" id="CHEBI:30616"/>
        <dbReference type="ChEBI" id="CHEBI:58017"/>
        <dbReference type="ChEBI" id="CHEBI:78346"/>
        <dbReference type="ChEBI" id="CHEBI:456215"/>
        <dbReference type="EC" id="2.7.6.1"/>
    </reaction>
</comment>
<keyword evidence="1 10" id="KW-0963">Cytoplasm</keyword>
<dbReference type="InterPro" id="IPR029057">
    <property type="entry name" value="PRTase-like"/>
</dbReference>
<proteinExistence type="inferred from homology"/>
<evidence type="ECO:0000256" key="1">
    <source>
        <dbReference type="ARBA" id="ARBA00022490"/>
    </source>
</evidence>
<evidence type="ECO:0000256" key="6">
    <source>
        <dbReference type="ARBA" id="ARBA00022777"/>
    </source>
</evidence>
<comment type="similarity">
    <text evidence="10">Belongs to the ribose-phosphate pyrophosphokinase family. Class I subfamily.</text>
</comment>
<gene>
    <name evidence="10" type="primary">prs</name>
    <name evidence="12" type="ORF">OZSIB_1190</name>
</gene>
<dbReference type="SMART" id="SM01400">
    <property type="entry name" value="Pribosyltran_N"/>
    <property type="match status" value="1"/>
</dbReference>
<evidence type="ECO:0000256" key="9">
    <source>
        <dbReference type="ARBA" id="ARBA00049535"/>
    </source>
</evidence>
<dbReference type="InterPro" id="IPR037515">
    <property type="entry name" value="Rib-P_diPkinase_bac"/>
</dbReference>
<keyword evidence="3 10" id="KW-0479">Metal-binding</keyword>
<evidence type="ECO:0000256" key="4">
    <source>
        <dbReference type="ARBA" id="ARBA00022727"/>
    </source>
</evidence>